<accession>A0A7X6NA94</accession>
<dbReference type="Proteomes" id="UP001140973">
    <property type="component" value="Unassembled WGS sequence"/>
</dbReference>
<dbReference type="RefSeq" id="WP_172533123.1">
    <property type="nucleotide sequence ID" value="NZ_JAAKZJ010000026.1"/>
</dbReference>
<reference evidence="1" key="1">
    <citation type="submission" date="2022-02" db="EMBL/GenBank/DDBJ databases">
        <title>Emergence and expansion in Europe of a Vibrio aestuarianus clonal complex pathogenic for oysters.</title>
        <authorList>
            <person name="Mesnil A."/>
            <person name="Travers M.-A."/>
        </authorList>
    </citation>
    <scope>NUCLEOTIDE SEQUENCE</scope>
    <source>
        <strain evidence="2">151-ITT-15-cp-1</strain>
        <strain evidence="1">19_064_15T1</strain>
    </source>
</reference>
<evidence type="ECO:0000313" key="1">
    <source>
        <dbReference type="EMBL" id="MDE1347196.1"/>
    </source>
</evidence>
<protein>
    <submittedName>
        <fullName evidence="1">Uncharacterized protein</fullName>
    </submittedName>
</protein>
<dbReference type="Proteomes" id="UP001140978">
    <property type="component" value="Unassembled WGS sequence"/>
</dbReference>
<sequence>MSAVVLSTAYLKLQQRLQRSFNQSDCLSMFMGIHLHTAYPQLQVVWV</sequence>
<name>A0A7X6NA94_9VIBR</name>
<evidence type="ECO:0000313" key="2">
    <source>
        <dbReference type="EMBL" id="MDE1356557.1"/>
    </source>
</evidence>
<proteinExistence type="predicted"/>
<gene>
    <name evidence="2" type="ORF">L9W73_04425</name>
    <name evidence="1" type="ORF">L9X51_12230</name>
</gene>
<dbReference type="AlphaFoldDB" id="A0A7X6NA94"/>
<evidence type="ECO:0000313" key="3">
    <source>
        <dbReference type="Proteomes" id="UP001140978"/>
    </source>
</evidence>
<dbReference type="EMBL" id="JAKNAP010000009">
    <property type="protein sequence ID" value="MDE1356557.1"/>
    <property type="molecule type" value="Genomic_DNA"/>
</dbReference>
<dbReference type="EMBL" id="JAKNAX010000032">
    <property type="protein sequence ID" value="MDE1347196.1"/>
    <property type="molecule type" value="Genomic_DNA"/>
</dbReference>
<comment type="caution">
    <text evidence="1">The sequence shown here is derived from an EMBL/GenBank/DDBJ whole genome shotgun (WGS) entry which is preliminary data.</text>
</comment>
<organism evidence="1 3">
    <name type="scientific">Vibrio aestuarianus</name>
    <dbReference type="NCBI Taxonomy" id="28171"/>
    <lineage>
        <taxon>Bacteria</taxon>
        <taxon>Pseudomonadati</taxon>
        <taxon>Pseudomonadota</taxon>
        <taxon>Gammaproteobacteria</taxon>
        <taxon>Vibrionales</taxon>
        <taxon>Vibrionaceae</taxon>
        <taxon>Vibrio</taxon>
    </lineage>
</organism>